<dbReference type="Pfam" id="PF00593">
    <property type="entry name" value="TonB_dep_Rec_b-barrel"/>
    <property type="match status" value="1"/>
</dbReference>
<name>A0ABX0NL76_9BURK</name>
<proteinExistence type="inferred from homology"/>
<dbReference type="EMBL" id="WHJH01000001">
    <property type="protein sequence ID" value="NHZ87536.1"/>
    <property type="molecule type" value="Genomic_DNA"/>
</dbReference>
<evidence type="ECO:0000256" key="3">
    <source>
        <dbReference type="ARBA" id="ARBA00022448"/>
    </source>
</evidence>
<evidence type="ECO:0000256" key="6">
    <source>
        <dbReference type="ARBA" id="ARBA00022729"/>
    </source>
</evidence>
<evidence type="ECO:0000256" key="12">
    <source>
        <dbReference type="RuleBase" id="RU003357"/>
    </source>
</evidence>
<dbReference type="InterPro" id="IPR012910">
    <property type="entry name" value="Plug_dom"/>
</dbReference>
<keyword evidence="17" id="KW-1185">Reference proteome</keyword>
<gene>
    <name evidence="16" type="ORF">F2P45_00590</name>
</gene>
<sequence>MRKLPFLTISVVCAGLLHAAGARAEVEQLSLLDFSLEQLSDIVVSSVSRQPTRLADAPISLYVIAGGDIERAGARTLPEALRLAPNLQVARSDGASYAITARGFSTTIENKLLVLIDGRSAYSPLFSGVFWDAQDVVMEDIERIEVISGPGATIWGANAVNGVINIITRNAASSQGLLLSLDGGRLERGATVRQGGRLDDGGAYRVYAKAIEIDDYPDAPGGGMERRQAGFRSDWKHGAGAASLSADLYRTSVHRRGGAEMRGSGANLLGRASGTLGDGSDWRVQASLDHTERVQDGSGAQRLDIIDLELQHGTHLGRVHSVQWGGGYRHAWDRVKGGTALEFFPADKDLRWANVFAQDKIQLSSTLRMSIGVKLEHNTYTGTETLPSMRMAWNASPTSVLWAALSRNVRAPSRFDRDLHVRSASGGYSIAGGPDFVSETVRVADIGYRAQPLPSLSYSLTAFASDYDRLRTLEPRPPGPGPAQPAAQFANLGEATTRGLEFWGRWQPLPRWRLVAGLVLQDIDAGLDPASRDGSAALGIGTNDPSSYWSLRSSHELSDSLQAELALRRVGQLPQPMVPAYYELDVRMAWQPRPDLELALAGRNLLHAAHAEFGPPATRRMIGRAVSLQLSARF</sequence>
<evidence type="ECO:0000256" key="11">
    <source>
        <dbReference type="PROSITE-ProRule" id="PRU01360"/>
    </source>
</evidence>
<organism evidence="16 17">
    <name type="scientific">Massilia mucilaginosa</name>
    <dbReference type="NCBI Taxonomy" id="2609282"/>
    <lineage>
        <taxon>Bacteria</taxon>
        <taxon>Pseudomonadati</taxon>
        <taxon>Pseudomonadota</taxon>
        <taxon>Betaproteobacteria</taxon>
        <taxon>Burkholderiales</taxon>
        <taxon>Oxalobacteraceae</taxon>
        <taxon>Telluria group</taxon>
        <taxon>Massilia</taxon>
    </lineage>
</organism>
<evidence type="ECO:0000313" key="17">
    <source>
        <dbReference type="Proteomes" id="UP000609726"/>
    </source>
</evidence>
<dbReference type="PROSITE" id="PS52016">
    <property type="entry name" value="TONB_DEPENDENT_REC_3"/>
    <property type="match status" value="1"/>
</dbReference>
<dbReference type="InterPro" id="IPR037066">
    <property type="entry name" value="Plug_dom_sf"/>
</dbReference>
<comment type="subcellular location">
    <subcellularLocation>
        <location evidence="1 11">Cell outer membrane</location>
        <topology evidence="1 11">Multi-pass membrane protein</topology>
    </subcellularLocation>
</comment>
<dbReference type="PANTHER" id="PTHR30069:SF29">
    <property type="entry name" value="HEMOGLOBIN AND HEMOGLOBIN-HAPTOGLOBIN-BINDING PROTEIN 1-RELATED"/>
    <property type="match status" value="1"/>
</dbReference>
<dbReference type="Pfam" id="PF07715">
    <property type="entry name" value="Plug"/>
    <property type="match status" value="1"/>
</dbReference>
<feature type="signal peptide" evidence="13">
    <location>
        <begin position="1"/>
        <end position="24"/>
    </location>
</feature>
<dbReference type="RefSeq" id="WP_166869839.1">
    <property type="nucleotide sequence ID" value="NZ_WHJH01000001.1"/>
</dbReference>
<keyword evidence="4 11" id="KW-1134">Transmembrane beta strand</keyword>
<protein>
    <submittedName>
        <fullName evidence="16">TonB-dependent receptor</fullName>
    </submittedName>
</protein>
<comment type="caution">
    <text evidence="16">The sequence shown here is derived from an EMBL/GenBank/DDBJ whole genome shotgun (WGS) entry which is preliminary data.</text>
</comment>
<comment type="similarity">
    <text evidence="2 11 12">Belongs to the TonB-dependent receptor family.</text>
</comment>
<evidence type="ECO:0000256" key="10">
    <source>
        <dbReference type="ARBA" id="ARBA00023237"/>
    </source>
</evidence>
<dbReference type="InterPro" id="IPR036942">
    <property type="entry name" value="Beta-barrel_TonB_sf"/>
</dbReference>
<accession>A0ABX0NL76</accession>
<dbReference type="Gene3D" id="2.170.130.10">
    <property type="entry name" value="TonB-dependent receptor, plug domain"/>
    <property type="match status" value="1"/>
</dbReference>
<evidence type="ECO:0000256" key="2">
    <source>
        <dbReference type="ARBA" id="ARBA00009810"/>
    </source>
</evidence>
<evidence type="ECO:0000256" key="5">
    <source>
        <dbReference type="ARBA" id="ARBA00022692"/>
    </source>
</evidence>
<dbReference type="SUPFAM" id="SSF56935">
    <property type="entry name" value="Porins"/>
    <property type="match status" value="1"/>
</dbReference>
<feature type="chain" id="PRO_5047386169" evidence="13">
    <location>
        <begin position="25"/>
        <end position="634"/>
    </location>
</feature>
<dbReference type="PANTHER" id="PTHR30069">
    <property type="entry name" value="TONB-DEPENDENT OUTER MEMBRANE RECEPTOR"/>
    <property type="match status" value="1"/>
</dbReference>
<dbReference type="InterPro" id="IPR000531">
    <property type="entry name" value="Beta-barrel_TonB"/>
</dbReference>
<evidence type="ECO:0000256" key="9">
    <source>
        <dbReference type="ARBA" id="ARBA00023170"/>
    </source>
</evidence>
<feature type="domain" description="TonB-dependent receptor-like beta-barrel" evidence="14">
    <location>
        <begin position="188"/>
        <end position="605"/>
    </location>
</feature>
<keyword evidence="7 12" id="KW-0798">TonB box</keyword>
<keyword evidence="3 11" id="KW-0813">Transport</keyword>
<keyword evidence="9 16" id="KW-0675">Receptor</keyword>
<keyword evidence="5 11" id="KW-0812">Transmembrane</keyword>
<evidence type="ECO:0000256" key="8">
    <source>
        <dbReference type="ARBA" id="ARBA00023136"/>
    </source>
</evidence>
<evidence type="ECO:0000313" key="16">
    <source>
        <dbReference type="EMBL" id="NHZ87536.1"/>
    </source>
</evidence>
<dbReference type="Proteomes" id="UP000609726">
    <property type="component" value="Unassembled WGS sequence"/>
</dbReference>
<keyword evidence="10 11" id="KW-0998">Cell outer membrane</keyword>
<dbReference type="Gene3D" id="2.40.170.20">
    <property type="entry name" value="TonB-dependent receptor, beta-barrel domain"/>
    <property type="match status" value="1"/>
</dbReference>
<evidence type="ECO:0000259" key="15">
    <source>
        <dbReference type="Pfam" id="PF07715"/>
    </source>
</evidence>
<evidence type="ECO:0000256" key="7">
    <source>
        <dbReference type="ARBA" id="ARBA00023077"/>
    </source>
</evidence>
<evidence type="ECO:0000256" key="13">
    <source>
        <dbReference type="SAM" id="SignalP"/>
    </source>
</evidence>
<evidence type="ECO:0000256" key="4">
    <source>
        <dbReference type="ARBA" id="ARBA00022452"/>
    </source>
</evidence>
<dbReference type="InterPro" id="IPR039426">
    <property type="entry name" value="TonB-dep_rcpt-like"/>
</dbReference>
<feature type="domain" description="TonB-dependent receptor plug" evidence="15">
    <location>
        <begin position="54"/>
        <end position="163"/>
    </location>
</feature>
<evidence type="ECO:0000259" key="14">
    <source>
        <dbReference type="Pfam" id="PF00593"/>
    </source>
</evidence>
<reference evidence="16 17" key="1">
    <citation type="submission" date="2019-10" db="EMBL/GenBank/DDBJ databases">
        <title>Taxonomy of Antarctic Massilia spp.: description of Massilia rubra sp. nov., Massilia aquatica sp. nov., Massilia mucilaginosa sp. nov., Massilia frigida sp. nov. isolated from streams, lakes and regoliths.</title>
        <authorList>
            <person name="Holochova P."/>
            <person name="Sedlacek I."/>
            <person name="Kralova S."/>
            <person name="Maslanova I."/>
            <person name="Busse H.-J."/>
            <person name="Stankova E."/>
            <person name="Vrbovska V."/>
            <person name="Kovarovic V."/>
            <person name="Bartak M."/>
            <person name="Svec P."/>
            <person name="Pantucek R."/>
        </authorList>
    </citation>
    <scope>NUCLEOTIDE SEQUENCE [LARGE SCALE GENOMIC DNA]</scope>
    <source>
        <strain evidence="16 17">CCM 8733</strain>
    </source>
</reference>
<evidence type="ECO:0000256" key="1">
    <source>
        <dbReference type="ARBA" id="ARBA00004571"/>
    </source>
</evidence>
<keyword evidence="8 11" id="KW-0472">Membrane</keyword>
<keyword evidence="6 13" id="KW-0732">Signal</keyword>